<name>A0A6G8AU91_9ENTE</name>
<reference evidence="2 3" key="1">
    <citation type="submission" date="2020-03" db="EMBL/GenBank/DDBJ databases">
        <title>Vagococcus sp. nov., isolated from beetles.</title>
        <authorList>
            <person name="Hyun D.-W."/>
            <person name="Bae J.-W."/>
        </authorList>
    </citation>
    <scope>NUCLEOTIDE SEQUENCE [LARGE SCALE GENOMIC DNA]</scope>
    <source>
        <strain evidence="2 3">HDW17B</strain>
    </source>
</reference>
<dbReference type="Proteomes" id="UP000501747">
    <property type="component" value="Chromosome"/>
</dbReference>
<dbReference type="RefSeq" id="WP_166034678.1">
    <property type="nucleotide sequence ID" value="NZ_CP049887.1"/>
</dbReference>
<evidence type="ECO:0000256" key="1">
    <source>
        <dbReference type="SAM" id="Phobius"/>
    </source>
</evidence>
<evidence type="ECO:0000313" key="3">
    <source>
        <dbReference type="Proteomes" id="UP000501747"/>
    </source>
</evidence>
<gene>
    <name evidence="2" type="ORF">G7082_08515</name>
</gene>
<feature type="transmembrane region" description="Helical" evidence="1">
    <location>
        <begin position="61"/>
        <end position="79"/>
    </location>
</feature>
<evidence type="ECO:0000313" key="2">
    <source>
        <dbReference type="EMBL" id="QIL48539.1"/>
    </source>
</evidence>
<proteinExistence type="predicted"/>
<evidence type="ECO:0008006" key="4">
    <source>
        <dbReference type="Google" id="ProtNLM"/>
    </source>
</evidence>
<dbReference type="EMBL" id="CP049887">
    <property type="protein sequence ID" value="QIL48539.1"/>
    <property type="molecule type" value="Genomic_DNA"/>
</dbReference>
<sequence length="464" mass="54242">MKKFNDEADKEMKVAEKLVQEEFDKDNPKIEFSKDYEARKKQFLAGISEEPTKKKMTKKKLWLVAAALLFLVPATVYTANEVYQFLTKKTNYELDVSLNQEKNYTHDKSYKLKLDYLPENMEKYEHGDKYSYKDHLNEGGLSFELLQITNQAEFKELYTKDYQETKIGEHQVVIIEREKLNKDAAFDFDTIVYLLFEKEGYILKTYVGNDVNEAEWKKVLENIALEETTKKEATPFQEAPKKDQKEEVIKKIDLGFLPENSKQIHSVGEKVKINTNGLFNFTINKVEVLDDLSQLEENNFRLNHEELLEKGILNIDNKLPTISQKIIKEGNGRTTVDEEIGQKENQVKFVYITATLENLADSTIENLFLQNEPYLLNKGSKGWVMDEEQVDFTSYSGEVDYLDSHGVENLFYNIPIIDGKEKREIHFGYFMDEDQLDKMFLPLFEYRGIDNLGAKDITWIDIRQ</sequence>
<dbReference type="KEGG" id="vhy:G7082_08515"/>
<keyword evidence="3" id="KW-1185">Reference proteome</keyword>
<keyword evidence="1" id="KW-1133">Transmembrane helix</keyword>
<keyword evidence="1" id="KW-0812">Transmembrane</keyword>
<organism evidence="2 3">
    <name type="scientific">Vagococcus hydrophili</name>
    <dbReference type="NCBI Taxonomy" id="2714947"/>
    <lineage>
        <taxon>Bacteria</taxon>
        <taxon>Bacillati</taxon>
        <taxon>Bacillota</taxon>
        <taxon>Bacilli</taxon>
        <taxon>Lactobacillales</taxon>
        <taxon>Enterococcaceae</taxon>
        <taxon>Vagococcus</taxon>
    </lineage>
</organism>
<protein>
    <recommendedName>
        <fullName evidence="4">DUF4367 domain-containing protein</fullName>
    </recommendedName>
</protein>
<keyword evidence="1" id="KW-0472">Membrane</keyword>
<dbReference type="AlphaFoldDB" id="A0A6G8AU91"/>
<accession>A0A6G8AU91</accession>